<gene>
    <name evidence="3" type="ORF">JCM9157_1912</name>
</gene>
<organism evidence="3 4">
    <name type="scientific">Halalkalibacter akibai (strain ATCC 43226 / DSM 21942 / CIP 109018 / JCM 9157 / 1139)</name>
    <name type="common">Bacillus akibai</name>
    <dbReference type="NCBI Taxonomy" id="1236973"/>
    <lineage>
        <taxon>Bacteria</taxon>
        <taxon>Bacillati</taxon>
        <taxon>Bacillota</taxon>
        <taxon>Bacilli</taxon>
        <taxon>Bacillales</taxon>
        <taxon>Bacillaceae</taxon>
        <taxon>Halalkalibacter</taxon>
    </lineage>
</organism>
<dbReference type="RefSeq" id="WP_035663929.1">
    <property type="nucleotide sequence ID" value="NZ_BAUV01000011.1"/>
</dbReference>
<feature type="region of interest" description="Disordered" evidence="1">
    <location>
        <begin position="178"/>
        <end position="273"/>
    </location>
</feature>
<dbReference type="AlphaFoldDB" id="W4QSC5"/>
<dbReference type="EMBL" id="BAUV01000011">
    <property type="protein sequence ID" value="GAE34832.1"/>
    <property type="molecule type" value="Genomic_DNA"/>
</dbReference>
<feature type="signal peptide" evidence="2">
    <location>
        <begin position="1"/>
        <end position="20"/>
    </location>
</feature>
<reference evidence="3 4" key="1">
    <citation type="journal article" date="2014" name="Genome Announc.">
        <title>Draft Genome Sequences of Three Alkaliphilic Bacillus Strains, Bacillus wakoensis JCM 9140T, Bacillus akibai JCM 9157T, and Bacillus hemicellulosilyticus JCM 9152T.</title>
        <authorList>
            <person name="Yuki M."/>
            <person name="Oshima K."/>
            <person name="Suda W."/>
            <person name="Oshida Y."/>
            <person name="Kitamura K."/>
            <person name="Iida T."/>
            <person name="Hattori M."/>
            <person name="Ohkuma M."/>
        </authorList>
    </citation>
    <scope>NUCLEOTIDE SEQUENCE [LARGE SCALE GENOMIC DNA]</scope>
    <source>
        <strain evidence="3 4">JCM 9157</strain>
    </source>
</reference>
<keyword evidence="2" id="KW-0732">Signal</keyword>
<feature type="compositionally biased region" description="Acidic residues" evidence="1">
    <location>
        <begin position="200"/>
        <end position="212"/>
    </location>
</feature>
<comment type="caution">
    <text evidence="3">The sequence shown here is derived from an EMBL/GenBank/DDBJ whole genome shotgun (WGS) entry which is preliminary data.</text>
</comment>
<feature type="compositionally biased region" description="Basic and acidic residues" evidence="1">
    <location>
        <begin position="223"/>
        <end position="265"/>
    </location>
</feature>
<dbReference type="eggNOG" id="ENOG5032W3H">
    <property type="taxonomic scope" value="Bacteria"/>
</dbReference>
<protein>
    <recommendedName>
        <fullName evidence="5">DUF5667 domain-containing protein</fullName>
    </recommendedName>
</protein>
<evidence type="ECO:0000256" key="1">
    <source>
        <dbReference type="SAM" id="MobiDB-lite"/>
    </source>
</evidence>
<keyword evidence="4" id="KW-1185">Reference proteome</keyword>
<evidence type="ECO:0000313" key="4">
    <source>
        <dbReference type="Proteomes" id="UP000018896"/>
    </source>
</evidence>
<dbReference type="Proteomes" id="UP000018896">
    <property type="component" value="Unassembled WGS sequence"/>
</dbReference>
<evidence type="ECO:0000313" key="3">
    <source>
        <dbReference type="EMBL" id="GAE34832.1"/>
    </source>
</evidence>
<feature type="compositionally biased region" description="Basic and acidic residues" evidence="1">
    <location>
        <begin position="178"/>
        <end position="199"/>
    </location>
</feature>
<sequence length="273" mass="30323">MKKISLILIGTLLVAQSAFAEENIVQEIEEAPIYVYTTESKGEEGLEVDSDLIGFVDIFQEVAIDLTEDESNKMLLLVKFISQSNEKLQALLNAGEYEQATNMLNKYNEDVAVVQEILETPNAVKDPEELTVYEEVLEQLPEKTSMRGVNLEKLLSEGTLPATALAGIEKALANQERAQAKRQEAKDRKAERKALKVEETNEEEVKEEEVETIVEAANAPKSAKPEKAVKVQEKALKKAEKNLKKAEKSNGKGKGKAEQAKERNQGKKGKSHE</sequence>
<name>W4QSC5_HALA3</name>
<proteinExistence type="predicted"/>
<feature type="chain" id="PRO_5004847524" description="DUF5667 domain-containing protein" evidence="2">
    <location>
        <begin position="21"/>
        <end position="273"/>
    </location>
</feature>
<accession>W4QSC5</accession>
<evidence type="ECO:0008006" key="5">
    <source>
        <dbReference type="Google" id="ProtNLM"/>
    </source>
</evidence>
<dbReference type="STRING" id="1236973.JCM9157_1912"/>
<evidence type="ECO:0000256" key="2">
    <source>
        <dbReference type="SAM" id="SignalP"/>
    </source>
</evidence>
<dbReference type="OrthoDB" id="2168789at2"/>